<dbReference type="Gene3D" id="3.20.20.450">
    <property type="entry name" value="EAL domain"/>
    <property type="match status" value="1"/>
</dbReference>
<dbReference type="InterPro" id="IPR035965">
    <property type="entry name" value="PAS-like_dom_sf"/>
</dbReference>
<dbReference type="Pfam" id="PF13426">
    <property type="entry name" value="PAS_9"/>
    <property type="match status" value="1"/>
</dbReference>
<dbReference type="SUPFAM" id="SSF55785">
    <property type="entry name" value="PYP-like sensor domain (PAS domain)"/>
    <property type="match status" value="1"/>
</dbReference>
<dbReference type="SMART" id="SM00052">
    <property type="entry name" value="EAL"/>
    <property type="match status" value="1"/>
</dbReference>
<dbReference type="InterPro" id="IPR035919">
    <property type="entry name" value="EAL_sf"/>
</dbReference>
<dbReference type="AlphaFoldDB" id="A0A1H3KVW1"/>
<feature type="domain" description="PAC" evidence="3">
    <location>
        <begin position="115"/>
        <end position="167"/>
    </location>
</feature>
<dbReference type="InterPro" id="IPR000014">
    <property type="entry name" value="PAS"/>
</dbReference>
<dbReference type="RefSeq" id="WP_091726314.1">
    <property type="nucleotide sequence ID" value="NZ_FNQE01000002.1"/>
</dbReference>
<dbReference type="InterPro" id="IPR029787">
    <property type="entry name" value="Nucleotide_cyclase"/>
</dbReference>
<feature type="domain" description="EAL" evidence="4">
    <location>
        <begin position="341"/>
        <end position="594"/>
    </location>
</feature>
<keyword evidence="7" id="KW-1185">Reference proteome</keyword>
<dbReference type="SUPFAM" id="SSF55073">
    <property type="entry name" value="Nucleotide cyclase"/>
    <property type="match status" value="1"/>
</dbReference>
<dbReference type="Pfam" id="PF00563">
    <property type="entry name" value="EAL"/>
    <property type="match status" value="1"/>
</dbReference>
<sequence length="596" mass="68632">MIENIAFILKITDLKTIHALSIFLAGTIALLLLYNRRKDNIKIMMGKIVFDNLKNPMVITNNERKIVYVNSSFEELTGYRLEEILHKNTKFLHSGIHDKEFYTEMDSAINEYGRWQGEIWDRKKSGEIFPKHLTITAVERQDGKRINYVGIYQDPIEMKKIEENFVRLEKYDLLTGLPNDKYLREILTKEMSIKSTSHEEQFVISFKITNFNEIVASYGYRLMDEVMVNMINRVELIFSGIGTLFRTEKEVFMVYGTIDTQIQSLDSIAEELNNAISIGFSCDDEIVFINIIIGILPIINTYDNVYRILEDVNLAIDWAAKSNNGNYAFYDESIREQLQNDVKIETLLRTAIDNMELSLLYQPQHDTKTGKIIGLEALVRWNNDEIGQVSPFVFIPIAERLGLIDQIGRWVMLEACKQNKKWQKLGLPKIPVSVNLSPIQFKNRRLVDDIKSILQECGLEGKYLGVEITENALVEDIKDINKKLSSLKDMGIKISIDDFGTGYSSLRYLRDLNLDVIKIDREFIKDYPEKDDGSITKIILNLARELGYKTVSEGVETQEQLDFVNLNGGDVIQGYFFSPPVSPERIEEILTKQNEG</sequence>
<protein>
    <submittedName>
        <fullName evidence="6">PAS domain S-box-containing protein</fullName>
    </submittedName>
</protein>
<reference evidence="6 7" key="1">
    <citation type="submission" date="2016-10" db="EMBL/GenBank/DDBJ databases">
        <authorList>
            <person name="de Groot N.N."/>
        </authorList>
    </citation>
    <scope>NUCLEOTIDE SEQUENCE [LARGE SCALE GENOMIC DNA]</scope>
    <source>
        <strain evidence="6 7">DSM 21650</strain>
    </source>
</reference>
<dbReference type="Pfam" id="PF00990">
    <property type="entry name" value="GGDEF"/>
    <property type="match status" value="1"/>
</dbReference>
<evidence type="ECO:0000313" key="6">
    <source>
        <dbReference type="EMBL" id="SDY56357.1"/>
    </source>
</evidence>
<dbReference type="CDD" id="cd00130">
    <property type="entry name" value="PAS"/>
    <property type="match status" value="1"/>
</dbReference>
<evidence type="ECO:0000259" key="4">
    <source>
        <dbReference type="PROSITE" id="PS50883"/>
    </source>
</evidence>
<dbReference type="SMART" id="SM00091">
    <property type="entry name" value="PAS"/>
    <property type="match status" value="1"/>
</dbReference>
<keyword evidence="1" id="KW-0472">Membrane</keyword>
<feature type="domain" description="PAS" evidence="2">
    <location>
        <begin position="49"/>
        <end position="93"/>
    </location>
</feature>
<dbReference type="InterPro" id="IPR000700">
    <property type="entry name" value="PAS-assoc_C"/>
</dbReference>
<name>A0A1H3KVW1_9FIRM</name>
<dbReference type="PROSITE" id="PS50112">
    <property type="entry name" value="PAS"/>
    <property type="match status" value="1"/>
</dbReference>
<dbReference type="InterPro" id="IPR001633">
    <property type="entry name" value="EAL_dom"/>
</dbReference>
<keyword evidence="1" id="KW-0812">Transmembrane</keyword>
<evidence type="ECO:0000256" key="1">
    <source>
        <dbReference type="SAM" id="Phobius"/>
    </source>
</evidence>
<dbReference type="OrthoDB" id="9805474at2"/>
<dbReference type="Proteomes" id="UP000198625">
    <property type="component" value="Unassembled WGS sequence"/>
</dbReference>
<feature type="domain" description="GGDEF" evidence="5">
    <location>
        <begin position="199"/>
        <end position="332"/>
    </location>
</feature>
<evidence type="ECO:0000259" key="3">
    <source>
        <dbReference type="PROSITE" id="PS50113"/>
    </source>
</evidence>
<dbReference type="InterPro" id="IPR052155">
    <property type="entry name" value="Biofilm_reg_signaling"/>
</dbReference>
<accession>A0A1H3KVW1</accession>
<dbReference type="SMART" id="SM00267">
    <property type="entry name" value="GGDEF"/>
    <property type="match status" value="1"/>
</dbReference>
<feature type="transmembrane region" description="Helical" evidence="1">
    <location>
        <begin position="17"/>
        <end position="35"/>
    </location>
</feature>
<dbReference type="InterPro" id="IPR043128">
    <property type="entry name" value="Rev_trsase/Diguanyl_cyclase"/>
</dbReference>
<dbReference type="Gene3D" id="3.30.70.270">
    <property type="match status" value="1"/>
</dbReference>
<dbReference type="PROSITE" id="PS50113">
    <property type="entry name" value="PAC"/>
    <property type="match status" value="1"/>
</dbReference>
<dbReference type="PROSITE" id="PS50887">
    <property type="entry name" value="GGDEF"/>
    <property type="match status" value="1"/>
</dbReference>
<dbReference type="SUPFAM" id="SSF141868">
    <property type="entry name" value="EAL domain-like"/>
    <property type="match status" value="1"/>
</dbReference>
<dbReference type="CDD" id="cd01948">
    <property type="entry name" value="EAL"/>
    <property type="match status" value="1"/>
</dbReference>
<evidence type="ECO:0000313" key="7">
    <source>
        <dbReference type="Proteomes" id="UP000198625"/>
    </source>
</evidence>
<dbReference type="PANTHER" id="PTHR44757:SF2">
    <property type="entry name" value="BIOFILM ARCHITECTURE MAINTENANCE PROTEIN MBAA"/>
    <property type="match status" value="1"/>
</dbReference>
<dbReference type="NCBIfam" id="TIGR00229">
    <property type="entry name" value="sensory_box"/>
    <property type="match status" value="1"/>
</dbReference>
<dbReference type="Gene3D" id="3.30.450.20">
    <property type="entry name" value="PAS domain"/>
    <property type="match status" value="1"/>
</dbReference>
<gene>
    <name evidence="6" type="ORF">SAMN05660462_00343</name>
</gene>
<proteinExistence type="predicted"/>
<dbReference type="STRING" id="415015.SAMN05660462_00343"/>
<dbReference type="PROSITE" id="PS50883">
    <property type="entry name" value="EAL"/>
    <property type="match status" value="1"/>
</dbReference>
<evidence type="ECO:0000259" key="2">
    <source>
        <dbReference type="PROSITE" id="PS50112"/>
    </source>
</evidence>
<dbReference type="EMBL" id="FNQE01000002">
    <property type="protein sequence ID" value="SDY56357.1"/>
    <property type="molecule type" value="Genomic_DNA"/>
</dbReference>
<dbReference type="InterPro" id="IPR000160">
    <property type="entry name" value="GGDEF_dom"/>
</dbReference>
<dbReference type="PANTHER" id="PTHR44757">
    <property type="entry name" value="DIGUANYLATE CYCLASE DGCP"/>
    <property type="match status" value="1"/>
</dbReference>
<organism evidence="6 7">
    <name type="scientific">Proteiniborus ethanoligenes</name>
    <dbReference type="NCBI Taxonomy" id="415015"/>
    <lineage>
        <taxon>Bacteria</taxon>
        <taxon>Bacillati</taxon>
        <taxon>Bacillota</taxon>
        <taxon>Clostridia</taxon>
        <taxon>Eubacteriales</taxon>
        <taxon>Proteiniborus</taxon>
    </lineage>
</organism>
<evidence type="ECO:0000259" key="5">
    <source>
        <dbReference type="PROSITE" id="PS50887"/>
    </source>
</evidence>
<keyword evidence="1" id="KW-1133">Transmembrane helix</keyword>